<keyword evidence="5" id="KW-1185">Reference proteome</keyword>
<dbReference type="GO" id="GO:0004045">
    <property type="term" value="F:peptidyl-tRNA hydrolase activity"/>
    <property type="evidence" value="ECO:0007669"/>
    <property type="project" value="InterPro"/>
</dbReference>
<reference evidence="4 5" key="1">
    <citation type="journal article" date="2015" name="BMC Genomics">
        <title>Gene expression during zombie ant biting behavior reflects the complexity underlying fungal parasitic behavioral manipulation.</title>
        <authorList>
            <person name="de Bekker C."/>
            <person name="Ohm R.A."/>
            <person name="Loreto R.G."/>
            <person name="Sebastian A."/>
            <person name="Albert I."/>
            <person name="Merrow M."/>
            <person name="Brachmann A."/>
            <person name="Hughes D.P."/>
        </authorList>
    </citation>
    <scope>NUCLEOTIDE SEQUENCE [LARGE SCALE GENOMIC DNA]</scope>
    <source>
        <strain evidence="4 5">SC16a</strain>
    </source>
</reference>
<evidence type="ECO:0000256" key="1">
    <source>
        <dbReference type="ARBA" id="ARBA00022555"/>
    </source>
</evidence>
<organism evidence="4 5">
    <name type="scientific">Ophiocordyceps unilateralis</name>
    <name type="common">Zombie-ant fungus</name>
    <name type="synonym">Torrubia unilateralis</name>
    <dbReference type="NCBI Taxonomy" id="268505"/>
    <lineage>
        <taxon>Eukaryota</taxon>
        <taxon>Fungi</taxon>
        <taxon>Dikarya</taxon>
        <taxon>Ascomycota</taxon>
        <taxon>Pezizomycotina</taxon>
        <taxon>Sordariomycetes</taxon>
        <taxon>Hypocreomycetidae</taxon>
        <taxon>Hypocreales</taxon>
        <taxon>Ophiocordycipitaceae</taxon>
        <taxon>Ophiocordyceps</taxon>
    </lineage>
</organism>
<dbReference type="AlphaFoldDB" id="A0A2A9PPD1"/>
<evidence type="ECO:0000313" key="5">
    <source>
        <dbReference type="Proteomes" id="UP000037136"/>
    </source>
</evidence>
<evidence type="ECO:0000256" key="2">
    <source>
        <dbReference type="ARBA" id="ARBA00022801"/>
    </source>
</evidence>
<dbReference type="OrthoDB" id="1711136at2759"/>
<gene>
    <name evidence="4" type="ORF">XA68_11230</name>
</gene>
<dbReference type="GO" id="GO:0000049">
    <property type="term" value="F:tRNA binding"/>
    <property type="evidence" value="ECO:0007669"/>
    <property type="project" value="UniProtKB-KW"/>
</dbReference>
<dbReference type="InterPro" id="IPR036416">
    <property type="entry name" value="Pept_tRNA_hydro_sf"/>
</dbReference>
<dbReference type="SUPFAM" id="SSF53178">
    <property type="entry name" value="Peptidyl-tRNA hydrolase-like"/>
    <property type="match status" value="1"/>
</dbReference>
<sequence>MFKPHFLVISLGNPLPKYDTLHSAGHYVLQGLADALGQHPLREARLGSLPACFASEGLKHTLVQSPVLMNTSGKFVADAWRHMCQLRDSSLLSLVLVHDEMEAREGAVSLLPWSRSARGHRGVKDVQARLRQEAFPTSPMARIAVGIGRPEERDVATVVDYVMSRISGKSKMALKKDAAQHVARSLGRLEQRWRDEIADGKQDPGIGWAKRMTKDR</sequence>
<dbReference type="Gene3D" id="3.40.50.1470">
    <property type="entry name" value="Peptidyl-tRNA hydrolase"/>
    <property type="match status" value="1"/>
</dbReference>
<dbReference type="PANTHER" id="PTHR17224:SF1">
    <property type="entry name" value="PEPTIDYL-TRNA HYDROLASE"/>
    <property type="match status" value="1"/>
</dbReference>
<keyword evidence="2" id="KW-0378">Hydrolase</keyword>
<protein>
    <recommendedName>
        <fullName evidence="6">Peptidyl-tRNA hydrolase</fullName>
    </recommendedName>
</protein>
<dbReference type="Proteomes" id="UP000037136">
    <property type="component" value="Unassembled WGS sequence"/>
</dbReference>
<dbReference type="PANTHER" id="PTHR17224">
    <property type="entry name" value="PEPTIDYL-TRNA HYDROLASE"/>
    <property type="match status" value="1"/>
</dbReference>
<evidence type="ECO:0008006" key="6">
    <source>
        <dbReference type="Google" id="ProtNLM"/>
    </source>
</evidence>
<dbReference type="Pfam" id="PF01195">
    <property type="entry name" value="Pept_tRNA_hydro"/>
    <property type="match status" value="1"/>
</dbReference>
<evidence type="ECO:0000256" key="3">
    <source>
        <dbReference type="ARBA" id="ARBA00022884"/>
    </source>
</evidence>
<accession>A0A2A9PPD1</accession>
<dbReference type="STRING" id="268505.A0A2A9PPD1"/>
<dbReference type="InterPro" id="IPR001328">
    <property type="entry name" value="Pept_tRNA_hydro"/>
</dbReference>
<proteinExistence type="predicted"/>
<comment type="caution">
    <text evidence="4">The sequence shown here is derived from an EMBL/GenBank/DDBJ whole genome shotgun (WGS) entry which is preliminary data.</text>
</comment>
<reference evidence="4 5" key="2">
    <citation type="journal article" date="2017" name="Sci. Rep.">
        <title>Ant-infecting Ophiocordyceps genomes reveal a high diversity of potential behavioral manipulation genes and a possible major role for enterotoxins.</title>
        <authorList>
            <person name="de Bekker C."/>
            <person name="Ohm R.A."/>
            <person name="Evans H.C."/>
            <person name="Brachmann A."/>
            <person name="Hughes D.P."/>
        </authorList>
    </citation>
    <scope>NUCLEOTIDE SEQUENCE [LARGE SCALE GENOMIC DNA]</scope>
    <source>
        <strain evidence="4 5">SC16a</strain>
    </source>
</reference>
<keyword evidence="3" id="KW-0694">RNA-binding</keyword>
<name>A0A2A9PPD1_OPHUN</name>
<keyword evidence="1" id="KW-0820">tRNA-binding</keyword>
<evidence type="ECO:0000313" key="4">
    <source>
        <dbReference type="EMBL" id="PFH62911.1"/>
    </source>
</evidence>
<dbReference type="EMBL" id="LAZP02000014">
    <property type="protein sequence ID" value="PFH62911.1"/>
    <property type="molecule type" value="Genomic_DNA"/>
</dbReference>